<evidence type="ECO:0000256" key="3">
    <source>
        <dbReference type="ARBA" id="ARBA00007494"/>
    </source>
</evidence>
<feature type="binding site" evidence="14">
    <location>
        <position position="340"/>
    </location>
    <ligand>
        <name>S-adenosyl-L-methionine</name>
        <dbReference type="ChEBI" id="CHEBI:59789"/>
    </ligand>
</feature>
<dbReference type="EC" id="2.1.1.176" evidence="4"/>
<dbReference type="Gene3D" id="1.10.287.730">
    <property type="entry name" value="Helix hairpin bin"/>
    <property type="match status" value="1"/>
</dbReference>
<evidence type="ECO:0000256" key="10">
    <source>
        <dbReference type="ARBA" id="ARBA00022884"/>
    </source>
</evidence>
<protein>
    <recommendedName>
        <fullName evidence="4">16S rRNA (cytosine(967)-C(5))-methyltransferase</fullName>
        <ecNumber evidence="4">2.1.1.176</ecNumber>
    </recommendedName>
    <alternativeName>
        <fullName evidence="11">16S rRNA m5C967 methyltransferase</fullName>
    </alternativeName>
    <alternativeName>
        <fullName evidence="12">rRNA (cytosine-C(5)-)-methyltransferase RsmB</fullName>
    </alternativeName>
</protein>
<dbReference type="FunFam" id="3.40.50.150:FF:000022">
    <property type="entry name" value="Ribosomal RNA small subunit methyltransferase B"/>
    <property type="match status" value="1"/>
</dbReference>
<evidence type="ECO:0000313" key="16">
    <source>
        <dbReference type="EMBL" id="SBT08171.1"/>
    </source>
</evidence>
<dbReference type="PROSITE" id="PS01153">
    <property type="entry name" value="NOL1_NOP2_SUN"/>
    <property type="match status" value="1"/>
</dbReference>
<gene>
    <name evidence="16" type="primary">rsmB</name>
    <name evidence="16" type="ORF">ACCAA_550013</name>
</gene>
<dbReference type="Gene3D" id="3.40.50.150">
    <property type="entry name" value="Vaccinia Virus protein VP39"/>
    <property type="match status" value="1"/>
</dbReference>
<dbReference type="InterPro" id="IPR001678">
    <property type="entry name" value="MeTrfase_RsmB-F_NOP2_dom"/>
</dbReference>
<comment type="subcellular location">
    <subcellularLocation>
        <location evidence="2">Cytoplasm</location>
    </subcellularLocation>
</comment>
<proteinExistence type="inferred from homology"/>
<evidence type="ECO:0000256" key="13">
    <source>
        <dbReference type="ARBA" id="ARBA00047283"/>
    </source>
</evidence>
<comment type="similarity">
    <text evidence="3 14">Belongs to the class I-like SAM-binding methyltransferase superfamily. RsmB/NOP family.</text>
</comment>
<keyword evidence="7 14" id="KW-0489">Methyltransferase</keyword>
<dbReference type="NCBIfam" id="TIGR00563">
    <property type="entry name" value="rsmB"/>
    <property type="match status" value="1"/>
</dbReference>
<evidence type="ECO:0000256" key="9">
    <source>
        <dbReference type="ARBA" id="ARBA00022691"/>
    </source>
</evidence>
<dbReference type="InterPro" id="IPR006027">
    <property type="entry name" value="NusB_RsmB_TIM44"/>
</dbReference>
<evidence type="ECO:0000256" key="6">
    <source>
        <dbReference type="ARBA" id="ARBA00022552"/>
    </source>
</evidence>
<keyword evidence="5" id="KW-0963">Cytoplasm</keyword>
<feature type="binding site" evidence="14">
    <location>
        <position position="321"/>
    </location>
    <ligand>
        <name>S-adenosyl-L-methionine</name>
        <dbReference type="ChEBI" id="CHEBI:59789"/>
    </ligand>
</feature>
<dbReference type="Gene3D" id="1.10.940.10">
    <property type="entry name" value="NusB-like"/>
    <property type="match status" value="1"/>
</dbReference>
<dbReference type="STRING" id="1860102.ACCAA_550013"/>
<evidence type="ECO:0000256" key="8">
    <source>
        <dbReference type="ARBA" id="ARBA00022679"/>
    </source>
</evidence>
<evidence type="ECO:0000256" key="7">
    <source>
        <dbReference type="ARBA" id="ARBA00022603"/>
    </source>
</evidence>
<dbReference type="InterPro" id="IPR018314">
    <property type="entry name" value="RsmB/NOL1/NOP2-like_CS"/>
</dbReference>
<dbReference type="GO" id="GO:0003723">
    <property type="term" value="F:RNA binding"/>
    <property type="evidence" value="ECO:0007669"/>
    <property type="project" value="UniProtKB-UniRule"/>
</dbReference>
<dbReference type="InterPro" id="IPR035926">
    <property type="entry name" value="NusB-like_sf"/>
</dbReference>
<feature type="binding site" evidence="14">
    <location>
        <begin position="273"/>
        <end position="279"/>
    </location>
    <ligand>
        <name>S-adenosyl-L-methionine</name>
        <dbReference type="ChEBI" id="CHEBI:59789"/>
    </ligand>
</feature>
<keyword evidence="17" id="KW-1185">Reference proteome</keyword>
<dbReference type="PRINTS" id="PR02008">
    <property type="entry name" value="RCMTFAMILY"/>
</dbReference>
<dbReference type="CDD" id="cd02440">
    <property type="entry name" value="AdoMet_MTases"/>
    <property type="match status" value="1"/>
</dbReference>
<feature type="domain" description="SAM-dependent MTase RsmB/NOP-type" evidence="15">
    <location>
        <begin position="185"/>
        <end position="440"/>
    </location>
</feature>
<dbReference type="SUPFAM" id="SSF53335">
    <property type="entry name" value="S-adenosyl-L-methionine-dependent methyltransferases"/>
    <property type="match status" value="1"/>
</dbReference>
<dbReference type="Proteomes" id="UP000199169">
    <property type="component" value="Unassembled WGS sequence"/>
</dbReference>
<comment type="catalytic activity">
    <reaction evidence="13">
        <text>cytidine(967) in 16S rRNA + S-adenosyl-L-methionine = 5-methylcytidine(967) in 16S rRNA + S-adenosyl-L-homocysteine + H(+)</text>
        <dbReference type="Rhea" id="RHEA:42748"/>
        <dbReference type="Rhea" id="RHEA-COMP:10219"/>
        <dbReference type="Rhea" id="RHEA-COMP:10220"/>
        <dbReference type="ChEBI" id="CHEBI:15378"/>
        <dbReference type="ChEBI" id="CHEBI:57856"/>
        <dbReference type="ChEBI" id="CHEBI:59789"/>
        <dbReference type="ChEBI" id="CHEBI:74483"/>
        <dbReference type="ChEBI" id="CHEBI:82748"/>
        <dbReference type="EC" id="2.1.1.176"/>
    </reaction>
</comment>
<reference evidence="16 17" key="1">
    <citation type="submission" date="2016-06" db="EMBL/GenBank/DDBJ databases">
        <authorList>
            <person name="Kjaerup R.B."/>
            <person name="Dalgaard T.S."/>
            <person name="Juul-Madsen H.R."/>
        </authorList>
    </citation>
    <scope>NUCLEOTIDE SEQUENCE [LARGE SCALE GENOMIC DNA]</scope>
    <source>
        <strain evidence="16">3</strain>
    </source>
</reference>
<evidence type="ECO:0000256" key="1">
    <source>
        <dbReference type="ARBA" id="ARBA00002724"/>
    </source>
</evidence>
<dbReference type="Pfam" id="PF01029">
    <property type="entry name" value="NusB"/>
    <property type="match status" value="1"/>
</dbReference>
<keyword evidence="10 14" id="KW-0694">RNA-binding</keyword>
<dbReference type="GO" id="GO:0008649">
    <property type="term" value="F:rRNA methyltransferase activity"/>
    <property type="evidence" value="ECO:0007669"/>
    <property type="project" value="InterPro"/>
</dbReference>
<comment type="function">
    <text evidence="1">Specifically methylates the cytosine at position 967 (m5C967) of 16S rRNA.</text>
</comment>
<dbReference type="PROSITE" id="PS51686">
    <property type="entry name" value="SAM_MT_RSMB_NOP"/>
    <property type="match status" value="1"/>
</dbReference>
<evidence type="ECO:0000313" key="17">
    <source>
        <dbReference type="Proteomes" id="UP000199169"/>
    </source>
</evidence>
<dbReference type="InterPro" id="IPR004573">
    <property type="entry name" value="rRNA_ssu_MeTfrase_B"/>
</dbReference>
<evidence type="ECO:0000256" key="4">
    <source>
        <dbReference type="ARBA" id="ARBA00012140"/>
    </source>
</evidence>
<evidence type="ECO:0000259" key="15">
    <source>
        <dbReference type="PROSITE" id="PS51686"/>
    </source>
</evidence>
<dbReference type="PANTHER" id="PTHR22807:SF61">
    <property type="entry name" value="NOL1_NOP2_SUN FAMILY PROTEIN _ ANTITERMINATION NUSB DOMAIN-CONTAINING PROTEIN"/>
    <property type="match status" value="1"/>
</dbReference>
<dbReference type="Pfam" id="PF22458">
    <property type="entry name" value="RsmF-B_ferredox"/>
    <property type="match status" value="1"/>
</dbReference>
<keyword evidence="9 14" id="KW-0949">S-adenosyl-L-methionine</keyword>
<evidence type="ECO:0000256" key="11">
    <source>
        <dbReference type="ARBA" id="ARBA00030399"/>
    </source>
</evidence>
<feature type="binding site" evidence="14">
    <location>
        <position position="295"/>
    </location>
    <ligand>
        <name>S-adenosyl-L-methionine</name>
        <dbReference type="ChEBI" id="CHEBI:59789"/>
    </ligand>
</feature>
<dbReference type="NCBIfam" id="NF008149">
    <property type="entry name" value="PRK10901.1"/>
    <property type="match status" value="1"/>
</dbReference>
<evidence type="ECO:0000256" key="14">
    <source>
        <dbReference type="PROSITE-ProRule" id="PRU01023"/>
    </source>
</evidence>
<evidence type="ECO:0000256" key="12">
    <source>
        <dbReference type="ARBA" id="ARBA00031088"/>
    </source>
</evidence>
<dbReference type="PANTHER" id="PTHR22807">
    <property type="entry name" value="NOP2 YEAST -RELATED NOL1/NOP2/FMU SUN DOMAIN-CONTAINING"/>
    <property type="match status" value="1"/>
</dbReference>
<dbReference type="InterPro" id="IPR054728">
    <property type="entry name" value="RsmB-like_ferredoxin"/>
</dbReference>
<dbReference type="EMBL" id="FLQX01000133">
    <property type="protein sequence ID" value="SBT08171.1"/>
    <property type="molecule type" value="Genomic_DNA"/>
</dbReference>
<keyword evidence="6" id="KW-0698">rRNA processing</keyword>
<dbReference type="Gene3D" id="3.30.70.1170">
    <property type="entry name" value="Sun protein, domain 3"/>
    <property type="match status" value="1"/>
</dbReference>
<dbReference type="InterPro" id="IPR023267">
    <property type="entry name" value="RCMT"/>
</dbReference>
<dbReference type="GO" id="GO:0006355">
    <property type="term" value="P:regulation of DNA-templated transcription"/>
    <property type="evidence" value="ECO:0007669"/>
    <property type="project" value="InterPro"/>
</dbReference>
<sequence length="440" mass="48009">MRKSAQSDTLPAQRAAPPASCRLPSDSLAFSLLLAAQVISAVRSGKSLTHALTTLSREAPAARSAAQDVAFGTLRRYGCGEFLLSRLLERSLPHAATEALLLAALYRLHTRPDAAHMVVDQAVAAAGELAAGAFKGLVNGVLRNYLRQREALHAAMADDDEAAQQHPSWWLARLRRAYPDRWPAIIAAGNGQPPMTLRVNRRRGMLDGYAARLQAAGWPAHQVGPDALLLHKAAAVDALPGFADGLVSIQDAGAQRAAQLLLPLAGERILDACAAPGGKTAHLLEVADIELLALDIDESRTRRIVDNLRRLGLAATVKVADCRESEQWWDGQPFDAILADVPCSASGVVRRHPDIKYLRRESDIRRFAHLQAELLDQLWRFLKPGGRLLYATCSVFPEENGAQIDAFLVRQTDSLRLVEETLLPQEEHDGFYYALLRKAP</sequence>
<keyword evidence="8 14" id="KW-0808">Transferase</keyword>
<dbReference type="AlphaFoldDB" id="A0A1A8XTW1"/>
<feature type="active site" description="Nucleophile" evidence="14">
    <location>
        <position position="393"/>
    </location>
</feature>
<dbReference type="InterPro" id="IPR029063">
    <property type="entry name" value="SAM-dependent_MTases_sf"/>
</dbReference>
<dbReference type="InterPro" id="IPR049560">
    <property type="entry name" value="MeTrfase_RsmB-F_NOP2_cat"/>
</dbReference>
<organism evidence="16 17">
    <name type="scientific">Candidatus Accumulibacter aalborgensis</name>
    <dbReference type="NCBI Taxonomy" id="1860102"/>
    <lineage>
        <taxon>Bacteria</taxon>
        <taxon>Pseudomonadati</taxon>
        <taxon>Pseudomonadota</taxon>
        <taxon>Betaproteobacteria</taxon>
        <taxon>Candidatus Accumulibacter</taxon>
    </lineage>
</organism>
<dbReference type="Pfam" id="PF01189">
    <property type="entry name" value="Methyltr_RsmB-F"/>
    <property type="match status" value="1"/>
</dbReference>
<dbReference type="SUPFAM" id="SSF48013">
    <property type="entry name" value="NusB-like"/>
    <property type="match status" value="1"/>
</dbReference>
<accession>A0A1A8XTW1</accession>
<name>A0A1A8XTW1_9PROT</name>
<evidence type="ECO:0000256" key="5">
    <source>
        <dbReference type="ARBA" id="ARBA00022490"/>
    </source>
</evidence>
<dbReference type="GO" id="GO:0005737">
    <property type="term" value="C:cytoplasm"/>
    <property type="evidence" value="ECO:0007669"/>
    <property type="project" value="UniProtKB-SubCell"/>
</dbReference>
<evidence type="ECO:0000256" key="2">
    <source>
        <dbReference type="ARBA" id="ARBA00004496"/>
    </source>
</evidence>